<protein>
    <recommendedName>
        <fullName evidence="3">DNA glycosylase</fullName>
    </recommendedName>
</protein>
<proteinExistence type="predicted"/>
<dbReference type="GO" id="GO:0003824">
    <property type="term" value="F:catalytic activity"/>
    <property type="evidence" value="ECO:0007669"/>
    <property type="project" value="InterPro"/>
</dbReference>
<accession>A0A6G1LB60</accession>
<dbReference type="SUPFAM" id="SSF48150">
    <property type="entry name" value="DNA-glycosylase"/>
    <property type="match status" value="1"/>
</dbReference>
<keyword evidence="2" id="KW-1185">Reference proteome</keyword>
<dbReference type="AlphaFoldDB" id="A0A6G1LB60"/>
<feature type="non-terminal residue" evidence="1">
    <location>
        <position position="1"/>
    </location>
</feature>
<gene>
    <name evidence="1" type="ORF">EJ03DRAFT_242628</name>
</gene>
<dbReference type="EMBL" id="ML995828">
    <property type="protein sequence ID" value="KAF2770085.1"/>
    <property type="molecule type" value="Genomic_DNA"/>
</dbReference>
<organism evidence="1 2">
    <name type="scientific">Teratosphaeria nubilosa</name>
    <dbReference type="NCBI Taxonomy" id="161662"/>
    <lineage>
        <taxon>Eukaryota</taxon>
        <taxon>Fungi</taxon>
        <taxon>Dikarya</taxon>
        <taxon>Ascomycota</taxon>
        <taxon>Pezizomycotina</taxon>
        <taxon>Dothideomycetes</taxon>
        <taxon>Dothideomycetidae</taxon>
        <taxon>Mycosphaerellales</taxon>
        <taxon>Teratosphaeriaceae</taxon>
        <taxon>Teratosphaeria</taxon>
    </lineage>
</organism>
<dbReference type="InterPro" id="IPR011257">
    <property type="entry name" value="DNA_glycosylase"/>
</dbReference>
<dbReference type="PANTHER" id="PTHR21521:SF0">
    <property type="entry name" value="AMUN, ISOFORM A"/>
    <property type="match status" value="1"/>
</dbReference>
<name>A0A6G1LB60_9PEZI</name>
<dbReference type="PANTHER" id="PTHR21521">
    <property type="entry name" value="AMUN, ISOFORM A"/>
    <property type="match status" value="1"/>
</dbReference>
<evidence type="ECO:0008006" key="3">
    <source>
        <dbReference type="Google" id="ProtNLM"/>
    </source>
</evidence>
<sequence>NHYIDKITHTTFTTLLNQYPALIPPTHQPLENERYLQIPHTISHRNPPYLTKPDLATLTNWKLTHGKPRPTLPALIRSNAAQTVTTTTRAALQNLTNPITTTSLRTTLDHLCALRGVGPATASLLLSVHNPTHIPFFSDELYQWSHFRDPPGRTKATAGKGWERRIEYSATAYLSLYERVEALRVRMQEVEGEEVRALEVEKVGYVLGR</sequence>
<dbReference type="Proteomes" id="UP000799436">
    <property type="component" value="Unassembled WGS sequence"/>
</dbReference>
<evidence type="ECO:0000313" key="1">
    <source>
        <dbReference type="EMBL" id="KAF2770085.1"/>
    </source>
</evidence>
<feature type="non-terminal residue" evidence="1">
    <location>
        <position position="209"/>
    </location>
</feature>
<evidence type="ECO:0000313" key="2">
    <source>
        <dbReference type="Proteomes" id="UP000799436"/>
    </source>
</evidence>
<dbReference type="OrthoDB" id="8249012at2759"/>
<dbReference type="GO" id="GO:0006281">
    <property type="term" value="P:DNA repair"/>
    <property type="evidence" value="ECO:0007669"/>
    <property type="project" value="InterPro"/>
</dbReference>
<reference evidence="1" key="1">
    <citation type="journal article" date="2020" name="Stud. Mycol.">
        <title>101 Dothideomycetes genomes: a test case for predicting lifestyles and emergence of pathogens.</title>
        <authorList>
            <person name="Haridas S."/>
            <person name="Albert R."/>
            <person name="Binder M."/>
            <person name="Bloem J."/>
            <person name="Labutti K."/>
            <person name="Salamov A."/>
            <person name="Andreopoulos B."/>
            <person name="Baker S."/>
            <person name="Barry K."/>
            <person name="Bills G."/>
            <person name="Bluhm B."/>
            <person name="Cannon C."/>
            <person name="Castanera R."/>
            <person name="Culley D."/>
            <person name="Daum C."/>
            <person name="Ezra D."/>
            <person name="Gonzalez J."/>
            <person name="Henrissat B."/>
            <person name="Kuo A."/>
            <person name="Liang C."/>
            <person name="Lipzen A."/>
            <person name="Lutzoni F."/>
            <person name="Magnuson J."/>
            <person name="Mondo S."/>
            <person name="Nolan M."/>
            <person name="Ohm R."/>
            <person name="Pangilinan J."/>
            <person name="Park H.-J."/>
            <person name="Ramirez L."/>
            <person name="Alfaro M."/>
            <person name="Sun H."/>
            <person name="Tritt A."/>
            <person name="Yoshinaga Y."/>
            <person name="Zwiers L.-H."/>
            <person name="Turgeon B."/>
            <person name="Goodwin S."/>
            <person name="Spatafora J."/>
            <person name="Crous P."/>
            <person name="Grigoriev I."/>
        </authorList>
    </citation>
    <scope>NUCLEOTIDE SEQUENCE</scope>
    <source>
        <strain evidence="1">CBS 116005</strain>
    </source>
</reference>